<dbReference type="PANTHER" id="PTHR43626">
    <property type="entry name" value="ACYL-COA N-ACYLTRANSFERASE"/>
    <property type="match status" value="1"/>
</dbReference>
<dbReference type="STRING" id="29341.RSJ17_04205"/>
<dbReference type="CDD" id="cd04301">
    <property type="entry name" value="NAT_SF"/>
    <property type="match status" value="1"/>
</dbReference>
<name>A0A0C1R2F7_9CLOT</name>
<keyword evidence="1 4" id="KW-0808">Transferase</keyword>
<dbReference type="PROSITE" id="PS51186">
    <property type="entry name" value="GNAT"/>
    <property type="match status" value="1"/>
</dbReference>
<dbReference type="OrthoDB" id="7365228at2"/>
<dbReference type="RefSeq" id="WP_039636026.1">
    <property type="nucleotide sequence ID" value="NZ_AYSO01000020.1"/>
</dbReference>
<dbReference type="SUPFAM" id="SSF55729">
    <property type="entry name" value="Acyl-CoA N-acyltransferases (Nat)"/>
    <property type="match status" value="1"/>
</dbReference>
<comment type="caution">
    <text evidence="4">The sequence shown here is derived from an EMBL/GenBank/DDBJ whole genome shotgun (WGS) entry which is preliminary data.</text>
</comment>
<dbReference type="InterPro" id="IPR000182">
    <property type="entry name" value="GNAT_dom"/>
</dbReference>
<feature type="domain" description="N-acetyltransferase" evidence="3">
    <location>
        <begin position="1"/>
        <end position="131"/>
    </location>
</feature>
<gene>
    <name evidence="4" type="ORF">U732_279</name>
</gene>
<dbReference type="Gene3D" id="3.40.630.30">
    <property type="match status" value="1"/>
</dbReference>
<dbReference type="InterPro" id="IPR045039">
    <property type="entry name" value="NSI-like"/>
</dbReference>
<keyword evidence="5" id="KW-1185">Reference proteome</keyword>
<keyword evidence="2" id="KW-0012">Acyltransferase</keyword>
<proteinExistence type="predicted"/>
<evidence type="ECO:0000256" key="2">
    <source>
        <dbReference type="ARBA" id="ARBA00023315"/>
    </source>
</evidence>
<dbReference type="GO" id="GO:0005737">
    <property type="term" value="C:cytoplasm"/>
    <property type="evidence" value="ECO:0007669"/>
    <property type="project" value="TreeGrafter"/>
</dbReference>
<sequence length="131" mass="15052">MKIERKEKIGLVELNELLSTIGWGIKDLDKLENSLKLSWGWITARDDNGKLIGFVQILSDGIKHAYILRLLVHKKYQGQGVGTKIVENMMELLNENKLNPVLITKPSEESFYNRFGFDRSGNGFIGMLRWE</sequence>
<dbReference type="InterPro" id="IPR016181">
    <property type="entry name" value="Acyl_CoA_acyltransferase"/>
</dbReference>
<evidence type="ECO:0000313" key="4">
    <source>
        <dbReference type="EMBL" id="KIE44641.1"/>
    </source>
</evidence>
<dbReference type="PANTHER" id="PTHR43626:SF4">
    <property type="entry name" value="GCN5-RELATED N-ACETYLTRANSFERASE 2, CHLOROPLASTIC"/>
    <property type="match status" value="1"/>
</dbReference>
<dbReference type="Pfam" id="PF00583">
    <property type="entry name" value="Acetyltransf_1"/>
    <property type="match status" value="1"/>
</dbReference>
<dbReference type="EMBL" id="AYSO01000020">
    <property type="protein sequence ID" value="KIE44641.1"/>
    <property type="molecule type" value="Genomic_DNA"/>
</dbReference>
<evidence type="ECO:0000256" key="1">
    <source>
        <dbReference type="ARBA" id="ARBA00022679"/>
    </source>
</evidence>
<evidence type="ECO:0000313" key="5">
    <source>
        <dbReference type="Proteomes" id="UP000031366"/>
    </source>
</evidence>
<dbReference type="AlphaFoldDB" id="A0A0C1R2F7"/>
<dbReference type="Proteomes" id="UP000031366">
    <property type="component" value="Unassembled WGS sequence"/>
</dbReference>
<evidence type="ECO:0000259" key="3">
    <source>
        <dbReference type="PROSITE" id="PS51186"/>
    </source>
</evidence>
<accession>A0A0C1R2F7</accession>
<reference evidence="4 5" key="1">
    <citation type="journal article" date="2015" name="Infect. Genet. Evol.">
        <title>Genomic sequences of six botulinum neurotoxin-producing strains representing three clostridial species illustrate the mobility and diversity of botulinum neurotoxin genes.</title>
        <authorList>
            <person name="Smith T.J."/>
            <person name="Hill K.K."/>
            <person name="Xie G."/>
            <person name="Foley B.T."/>
            <person name="Williamson C.H."/>
            <person name="Foster J.T."/>
            <person name="Johnson S.L."/>
            <person name="Chertkov O."/>
            <person name="Teshima H."/>
            <person name="Gibbons H.S."/>
            <person name="Johnsky L.A."/>
            <person name="Karavis M.A."/>
            <person name="Smith L.A."/>
        </authorList>
    </citation>
    <scope>NUCLEOTIDE SEQUENCE [LARGE SCALE GENOMIC DNA]</scope>
    <source>
        <strain evidence="4 5">CDC 2741</strain>
    </source>
</reference>
<protein>
    <submittedName>
        <fullName evidence="4">Acetyltransferase family protein</fullName>
    </submittedName>
</protein>
<dbReference type="GO" id="GO:0008080">
    <property type="term" value="F:N-acetyltransferase activity"/>
    <property type="evidence" value="ECO:0007669"/>
    <property type="project" value="InterPro"/>
</dbReference>
<organism evidence="4 5">
    <name type="scientific">Clostridium argentinense CDC 2741</name>
    <dbReference type="NCBI Taxonomy" id="1418104"/>
    <lineage>
        <taxon>Bacteria</taxon>
        <taxon>Bacillati</taxon>
        <taxon>Bacillota</taxon>
        <taxon>Clostridia</taxon>
        <taxon>Eubacteriales</taxon>
        <taxon>Clostridiaceae</taxon>
        <taxon>Clostridium</taxon>
    </lineage>
</organism>